<sequence length="223" mass="26126">MTEDLSDWRLSLIESRYSVMKAQSRKKKESGTGVRERILDTATSLFYKQGFSNTGMRQIIQESNSVAASLYDHYPSKKELGLAYLSRQEEKTLSDLQDLMDRYPDLGEFLRAWVILKEKQIRHGEFVGCPFAGFASQVMDSDPEYTEFLRDIVAKWTRMIGDYLQKVIGSGQLKRNMDIQYVARRILMAYHGSVTMWRMTGELRFIREMDHSLREIVEEYRVF</sequence>
<dbReference type="PRINTS" id="PR00455">
    <property type="entry name" value="HTHTETR"/>
</dbReference>
<comment type="caution">
    <text evidence="6">The sequence shown here is derived from an EMBL/GenBank/DDBJ whole genome shotgun (WGS) entry which is preliminary data.</text>
</comment>
<keyword evidence="7" id="KW-1185">Reference proteome</keyword>
<reference evidence="6" key="1">
    <citation type="submission" date="2012-10" db="EMBL/GenBank/DDBJ databases">
        <authorList>
            <person name="Harkins D.M."/>
            <person name="Durkin A.S."/>
            <person name="Brinkac L.M."/>
            <person name="Haft D.H."/>
            <person name="Selengut J.D."/>
            <person name="Sanka R."/>
            <person name="DePew J."/>
            <person name="Purushe J."/>
            <person name="Matthias M.A."/>
            <person name="Vinetz J.M."/>
            <person name="Sutton G.G."/>
            <person name="Nierman W.C."/>
            <person name="Fouts D.E."/>
        </authorList>
    </citation>
    <scope>NUCLEOTIDE SEQUENCE [LARGE SCALE GENOMIC DNA]</scope>
    <source>
        <strain evidence="6">MOR084</strain>
    </source>
</reference>
<feature type="domain" description="HTH tetR-type" evidence="5">
    <location>
        <begin position="32"/>
        <end position="92"/>
    </location>
</feature>
<keyword evidence="2 4" id="KW-0238">DNA-binding</keyword>
<evidence type="ECO:0000259" key="5">
    <source>
        <dbReference type="PROSITE" id="PS50977"/>
    </source>
</evidence>
<organism evidence="6 7">
    <name type="scientific">Leptospira santarosai str. MOR084</name>
    <dbReference type="NCBI Taxonomy" id="1049984"/>
    <lineage>
        <taxon>Bacteria</taxon>
        <taxon>Pseudomonadati</taxon>
        <taxon>Spirochaetota</taxon>
        <taxon>Spirochaetia</taxon>
        <taxon>Leptospirales</taxon>
        <taxon>Leptospiraceae</taxon>
        <taxon>Leptospira</taxon>
    </lineage>
</organism>
<protein>
    <submittedName>
        <fullName evidence="6">Transcriptional regulator, TetR family</fullName>
    </submittedName>
</protein>
<evidence type="ECO:0000256" key="4">
    <source>
        <dbReference type="PROSITE-ProRule" id="PRU00335"/>
    </source>
</evidence>
<accession>A0A0E2BF00</accession>
<dbReference type="EMBL" id="AHON02000042">
    <property type="protein sequence ID" value="EKO33908.1"/>
    <property type="molecule type" value="Genomic_DNA"/>
</dbReference>
<evidence type="ECO:0000256" key="3">
    <source>
        <dbReference type="ARBA" id="ARBA00023163"/>
    </source>
</evidence>
<dbReference type="GO" id="GO:0003677">
    <property type="term" value="F:DNA binding"/>
    <property type="evidence" value="ECO:0007669"/>
    <property type="project" value="UniProtKB-UniRule"/>
</dbReference>
<evidence type="ECO:0000256" key="1">
    <source>
        <dbReference type="ARBA" id="ARBA00023015"/>
    </source>
</evidence>
<dbReference type="InterPro" id="IPR009057">
    <property type="entry name" value="Homeodomain-like_sf"/>
</dbReference>
<dbReference type="AlphaFoldDB" id="A0A0E2BF00"/>
<dbReference type="PANTHER" id="PTHR47506:SF3">
    <property type="entry name" value="HTH-TYPE TRANSCRIPTIONAL REGULATOR LMRA"/>
    <property type="match status" value="1"/>
</dbReference>
<name>A0A0E2BF00_9LEPT</name>
<dbReference type="SUPFAM" id="SSF48498">
    <property type="entry name" value="Tetracyclin repressor-like, C-terminal domain"/>
    <property type="match status" value="1"/>
</dbReference>
<dbReference type="InterPro" id="IPR036271">
    <property type="entry name" value="Tet_transcr_reg_TetR-rel_C_sf"/>
</dbReference>
<evidence type="ECO:0000313" key="7">
    <source>
        <dbReference type="Proteomes" id="UP000006329"/>
    </source>
</evidence>
<dbReference type="Proteomes" id="UP000006329">
    <property type="component" value="Unassembled WGS sequence"/>
</dbReference>
<proteinExistence type="predicted"/>
<dbReference type="InterPro" id="IPR011075">
    <property type="entry name" value="TetR_C"/>
</dbReference>
<feature type="DNA-binding region" description="H-T-H motif" evidence="4">
    <location>
        <begin position="55"/>
        <end position="74"/>
    </location>
</feature>
<dbReference type="InterPro" id="IPR001647">
    <property type="entry name" value="HTH_TetR"/>
</dbReference>
<dbReference type="SUPFAM" id="SSF46689">
    <property type="entry name" value="Homeodomain-like"/>
    <property type="match status" value="1"/>
</dbReference>
<dbReference type="PANTHER" id="PTHR47506">
    <property type="entry name" value="TRANSCRIPTIONAL REGULATORY PROTEIN"/>
    <property type="match status" value="1"/>
</dbReference>
<keyword evidence="3" id="KW-0804">Transcription</keyword>
<evidence type="ECO:0000256" key="2">
    <source>
        <dbReference type="ARBA" id="ARBA00023125"/>
    </source>
</evidence>
<gene>
    <name evidence="6" type="ORF">LEP1GSC179_2184</name>
</gene>
<dbReference type="Gene3D" id="1.10.357.10">
    <property type="entry name" value="Tetracycline Repressor, domain 2"/>
    <property type="match status" value="1"/>
</dbReference>
<dbReference type="Pfam" id="PF16925">
    <property type="entry name" value="TetR_C_13"/>
    <property type="match status" value="1"/>
</dbReference>
<evidence type="ECO:0000313" key="6">
    <source>
        <dbReference type="EMBL" id="EKO33908.1"/>
    </source>
</evidence>
<dbReference type="PROSITE" id="PS50977">
    <property type="entry name" value="HTH_TETR_2"/>
    <property type="match status" value="1"/>
</dbReference>
<keyword evidence="1" id="KW-0805">Transcription regulation</keyword>
<dbReference type="Pfam" id="PF00440">
    <property type="entry name" value="TetR_N"/>
    <property type="match status" value="1"/>
</dbReference>